<name>W2S7F4_CYPE1</name>
<gene>
    <name evidence="6" type="ORF">HMPREF1541_10985</name>
</gene>
<feature type="domain" description="NAA35-like N-terminal" evidence="4">
    <location>
        <begin position="30"/>
        <end position="190"/>
    </location>
</feature>
<evidence type="ECO:0000256" key="2">
    <source>
        <dbReference type="ARBA" id="ARBA00006289"/>
    </source>
</evidence>
<comment type="similarity">
    <text evidence="2">Belongs to the MAK10 family.</text>
</comment>
<dbReference type="GO" id="GO:0031417">
    <property type="term" value="C:NatC complex"/>
    <property type="evidence" value="ECO:0007669"/>
    <property type="project" value="InterPro"/>
</dbReference>
<dbReference type="InterPro" id="IPR057982">
    <property type="entry name" value="TPR_NAA35"/>
</dbReference>
<dbReference type="PANTHER" id="PTHR21373:SF0">
    <property type="entry name" value="N-ALPHA-ACETYLTRANSFERASE 35, NATC AUXILIARY SUBUNIT"/>
    <property type="match status" value="1"/>
</dbReference>
<dbReference type="RefSeq" id="XP_008713876.1">
    <property type="nucleotide sequence ID" value="XM_008715654.1"/>
</dbReference>
<sequence>MVQPRIVHPNVQLIDVTARFIKSAQNIPTGQLVKDEGFTLFEAVGALEIGDPKMDSGALAEGEDLEDDFDATRPITSSELMWIIDQLLCREVSWHQGYPLSQTLFTSVHLDRILWPDPKQIEEAHFIRSPYSGFAPSPQHELLRAYCLGLVKCCDLVLSMVTGQHYYEEEDFATQVFNREMLRRFTIEDVLALMKLARTDLGDSPEQLQHHEALLSRLTFRIEFLELLSEASDGRLTPGRASGLLDVLSSIQRSTSAGSPLIDAFSIKIQRRLASSVPPRPMVACEEKDTFSFLNRLLRDISAAFEILDVSGAADLHTAFWTLMSQESTPCIYVRSLAQSFLNLSDRVIGKSFLVEFVADDMRALVLPASALLDSRVENPANPGFQIGVQMNQFIDKVAPSFQNQFRSFALNRSRVRRNLCHAAIEWDNIQAEAEEIDGYLQTLTREKPLPYGQNEELAFAYSLSSWVYHHKLQQLRFVIQLGFELEVYAPGEFVDMYWYLGHISGLHLSHLERISYFIAQARPLPHWTVEAHRQESQKALGLLYRHFSWLKATDTLASALQRVFVVLRRHGHFTSIGPTYSSDELRYELRMRPFQHLSIPEPISHEEMKQISSLEGLSDREVLDQAMQLALTSRKAWDQVLKDRWHVQPLRSDAKEESVTNREWTKNVKNSMKACIGTSISITTLAKALEEEEKSTNRTAGLTSTIAALKVTIAGSEEVERFHRWWAVPSIVKGQK</sequence>
<dbReference type="InterPro" id="IPR057983">
    <property type="entry name" value="NAA35-like_N"/>
</dbReference>
<dbReference type="Pfam" id="PF25789">
    <property type="entry name" value="TPR_NAA35"/>
    <property type="match status" value="1"/>
</dbReference>
<proteinExistence type="inferred from homology"/>
<dbReference type="OrthoDB" id="269405at2759"/>
<evidence type="ECO:0000259" key="5">
    <source>
        <dbReference type="Pfam" id="PF25789"/>
    </source>
</evidence>
<dbReference type="InterPro" id="IPR007244">
    <property type="entry name" value="Naa35_N"/>
</dbReference>
<evidence type="ECO:0000313" key="6">
    <source>
        <dbReference type="EMBL" id="ETN43854.1"/>
    </source>
</evidence>
<protein>
    <recommendedName>
        <fullName evidence="8">Amino-acid N-acetyltransferase subunit Mak10</fullName>
    </recommendedName>
</protein>
<dbReference type="Pfam" id="PF04112">
    <property type="entry name" value="Mak10"/>
    <property type="match status" value="1"/>
</dbReference>
<evidence type="ECO:0000259" key="4">
    <source>
        <dbReference type="Pfam" id="PF04112"/>
    </source>
</evidence>
<comment type="subcellular location">
    <subcellularLocation>
        <location evidence="1">Cytoplasm</location>
    </subcellularLocation>
</comment>
<dbReference type="AlphaFoldDB" id="W2S7F4"/>
<dbReference type="HOGENOM" id="CLU_011757_0_0_1"/>
<evidence type="ECO:0008006" key="8">
    <source>
        <dbReference type="Google" id="ProtNLM"/>
    </source>
</evidence>
<keyword evidence="3" id="KW-0963">Cytoplasm</keyword>
<organism evidence="6 7">
    <name type="scientific">Cyphellophora europaea (strain CBS 101466)</name>
    <name type="common">Phialophora europaea</name>
    <dbReference type="NCBI Taxonomy" id="1220924"/>
    <lineage>
        <taxon>Eukaryota</taxon>
        <taxon>Fungi</taxon>
        <taxon>Dikarya</taxon>
        <taxon>Ascomycota</taxon>
        <taxon>Pezizomycotina</taxon>
        <taxon>Eurotiomycetes</taxon>
        <taxon>Chaetothyriomycetidae</taxon>
        <taxon>Chaetothyriales</taxon>
        <taxon>Cyphellophoraceae</taxon>
        <taxon>Cyphellophora</taxon>
    </lineage>
</organism>
<feature type="domain" description="NAA35-like TPR repeats" evidence="5">
    <location>
        <begin position="313"/>
        <end position="693"/>
    </location>
</feature>
<keyword evidence="7" id="KW-1185">Reference proteome</keyword>
<dbReference type="PANTHER" id="PTHR21373">
    <property type="entry name" value="GLUCOSE REPRESSIBLE PROTEIN MAK10"/>
    <property type="match status" value="1"/>
</dbReference>
<dbReference type="GeneID" id="19978324"/>
<dbReference type="Proteomes" id="UP000030752">
    <property type="component" value="Unassembled WGS sequence"/>
</dbReference>
<dbReference type="eggNOG" id="KOG2343">
    <property type="taxonomic scope" value="Eukaryota"/>
</dbReference>
<evidence type="ECO:0000256" key="1">
    <source>
        <dbReference type="ARBA" id="ARBA00004496"/>
    </source>
</evidence>
<evidence type="ECO:0000313" key="7">
    <source>
        <dbReference type="Proteomes" id="UP000030752"/>
    </source>
</evidence>
<dbReference type="FunCoup" id="W2S7F4">
    <property type="interactions" value="601"/>
</dbReference>
<dbReference type="InParanoid" id="W2S7F4"/>
<dbReference type="EMBL" id="KB822717">
    <property type="protein sequence ID" value="ETN43854.1"/>
    <property type="molecule type" value="Genomic_DNA"/>
</dbReference>
<reference evidence="6 7" key="1">
    <citation type="submission" date="2013-03" db="EMBL/GenBank/DDBJ databases">
        <title>The Genome Sequence of Phialophora europaea CBS 101466.</title>
        <authorList>
            <consortium name="The Broad Institute Genomics Platform"/>
            <person name="Cuomo C."/>
            <person name="de Hoog S."/>
            <person name="Gorbushina A."/>
            <person name="Walker B."/>
            <person name="Young S.K."/>
            <person name="Zeng Q."/>
            <person name="Gargeya S."/>
            <person name="Fitzgerald M."/>
            <person name="Haas B."/>
            <person name="Abouelleil A."/>
            <person name="Allen A.W."/>
            <person name="Alvarado L."/>
            <person name="Arachchi H.M."/>
            <person name="Berlin A.M."/>
            <person name="Chapman S.B."/>
            <person name="Gainer-Dewar J."/>
            <person name="Goldberg J."/>
            <person name="Griggs A."/>
            <person name="Gujja S."/>
            <person name="Hansen M."/>
            <person name="Howarth C."/>
            <person name="Imamovic A."/>
            <person name="Ireland A."/>
            <person name="Larimer J."/>
            <person name="McCowan C."/>
            <person name="Murphy C."/>
            <person name="Pearson M."/>
            <person name="Poon T.W."/>
            <person name="Priest M."/>
            <person name="Roberts A."/>
            <person name="Saif S."/>
            <person name="Shea T."/>
            <person name="Sisk P."/>
            <person name="Sykes S."/>
            <person name="Wortman J."/>
            <person name="Nusbaum C."/>
            <person name="Birren B."/>
        </authorList>
    </citation>
    <scope>NUCLEOTIDE SEQUENCE [LARGE SCALE GENOMIC DNA]</scope>
    <source>
        <strain evidence="6 7">CBS 101466</strain>
    </source>
</reference>
<dbReference type="VEuPathDB" id="FungiDB:HMPREF1541_10985"/>
<accession>W2S7F4</accession>
<evidence type="ECO:0000256" key="3">
    <source>
        <dbReference type="ARBA" id="ARBA00022490"/>
    </source>
</evidence>
<dbReference type="STRING" id="1220924.W2S7F4"/>